<dbReference type="OrthoDB" id="2727133at2759"/>
<dbReference type="EMBL" id="CM032191">
    <property type="protein sequence ID" value="KAG7086111.1"/>
    <property type="molecule type" value="Genomic_DNA"/>
</dbReference>
<reference evidence="1" key="1">
    <citation type="journal article" date="2021" name="Genome Biol. Evol.">
        <title>The assembled and annotated genome of the fairy-ring fungus Marasmius oreades.</title>
        <authorList>
            <person name="Hiltunen M."/>
            <person name="Ament-Velasquez S.L."/>
            <person name="Johannesson H."/>
        </authorList>
    </citation>
    <scope>NUCLEOTIDE SEQUENCE</scope>
    <source>
        <strain evidence="1">03SP1</strain>
    </source>
</reference>
<protein>
    <submittedName>
        <fullName evidence="1">Uncharacterized protein</fullName>
    </submittedName>
</protein>
<organism evidence="1 2">
    <name type="scientific">Marasmius oreades</name>
    <name type="common">fairy-ring Marasmius</name>
    <dbReference type="NCBI Taxonomy" id="181124"/>
    <lineage>
        <taxon>Eukaryota</taxon>
        <taxon>Fungi</taxon>
        <taxon>Dikarya</taxon>
        <taxon>Basidiomycota</taxon>
        <taxon>Agaricomycotina</taxon>
        <taxon>Agaricomycetes</taxon>
        <taxon>Agaricomycetidae</taxon>
        <taxon>Agaricales</taxon>
        <taxon>Marasmiineae</taxon>
        <taxon>Marasmiaceae</taxon>
        <taxon>Marasmius</taxon>
    </lineage>
</organism>
<name>A0A9P7RLW5_9AGAR</name>
<dbReference type="AlphaFoldDB" id="A0A9P7RLW5"/>
<sequence length="230" mass="25006">MYTFNGKLNWSKTVVNQTITIVFPAGFALNDPVCAFWQWSEDASGNKKVNANELGFINTVTTKTGKYQVLAAFSHYSLDVTFASDSSTITATMSNPEDEHSDVATLNRVYGNLVQFRSTVVFTGKINWSNPPLENEMITLVIPNGISNGSPVGLYQATSSVTNGINKTFRNVTTSTNGEVKGTFDDGKGYTYEVNVRSGGTDVDLLVTSSNQASTTNELKKVYGYQSSHS</sequence>
<evidence type="ECO:0000313" key="1">
    <source>
        <dbReference type="EMBL" id="KAG7086111.1"/>
    </source>
</evidence>
<dbReference type="KEGG" id="more:E1B28_003625"/>
<comment type="caution">
    <text evidence="1">The sequence shown here is derived from an EMBL/GenBank/DDBJ whole genome shotgun (WGS) entry which is preliminary data.</text>
</comment>
<evidence type="ECO:0000313" key="2">
    <source>
        <dbReference type="Proteomes" id="UP001049176"/>
    </source>
</evidence>
<accession>A0A9P7RLW5</accession>
<dbReference type="RefSeq" id="XP_043002582.1">
    <property type="nucleotide sequence ID" value="XM_043160625.1"/>
</dbReference>
<gene>
    <name evidence="1" type="ORF">E1B28_003625</name>
</gene>
<keyword evidence="2" id="KW-1185">Reference proteome</keyword>
<dbReference type="GeneID" id="66072701"/>
<dbReference type="Proteomes" id="UP001049176">
    <property type="component" value="Chromosome 11"/>
</dbReference>
<proteinExistence type="predicted"/>